<feature type="region of interest" description="Disordered" evidence="1">
    <location>
        <begin position="1"/>
        <end position="21"/>
    </location>
</feature>
<evidence type="ECO:0000313" key="2">
    <source>
        <dbReference type="EMBL" id="GAA1298966.1"/>
    </source>
</evidence>
<keyword evidence="3" id="KW-1185">Reference proteome</keyword>
<reference evidence="2 3" key="1">
    <citation type="journal article" date="2019" name="Int. J. Syst. Evol. Microbiol.">
        <title>The Global Catalogue of Microorganisms (GCM) 10K type strain sequencing project: providing services to taxonomists for standard genome sequencing and annotation.</title>
        <authorList>
            <consortium name="The Broad Institute Genomics Platform"/>
            <consortium name="The Broad Institute Genome Sequencing Center for Infectious Disease"/>
            <person name="Wu L."/>
            <person name="Ma J."/>
        </authorList>
    </citation>
    <scope>NUCLEOTIDE SEQUENCE [LARGE SCALE GENOMIC DNA]</scope>
    <source>
        <strain evidence="2 3">JCM 11448</strain>
    </source>
</reference>
<proteinExistence type="predicted"/>
<evidence type="ECO:0000256" key="1">
    <source>
        <dbReference type="SAM" id="MobiDB-lite"/>
    </source>
</evidence>
<dbReference type="Proteomes" id="UP001500282">
    <property type="component" value="Unassembled WGS sequence"/>
</dbReference>
<protein>
    <submittedName>
        <fullName evidence="2">Uncharacterized protein</fullName>
    </submittedName>
</protein>
<comment type="caution">
    <text evidence="2">The sequence shown here is derived from an EMBL/GenBank/DDBJ whole genome shotgun (WGS) entry which is preliminary data.</text>
</comment>
<dbReference type="EMBL" id="BAAAIH010000072">
    <property type="protein sequence ID" value="GAA1298966.1"/>
    <property type="molecule type" value="Genomic_DNA"/>
</dbReference>
<accession>A0ABN1XES8</accession>
<sequence>MLHDDRLAGNGGEVQGDTITGLHRNERAPFFSHLEAKDIRQKFRGFVVIQRMDDRVIQLDRHCGMPP</sequence>
<evidence type="ECO:0000313" key="3">
    <source>
        <dbReference type="Proteomes" id="UP001500282"/>
    </source>
</evidence>
<name>A0ABN1XES8_9ACTN</name>
<gene>
    <name evidence="2" type="ORF">GCM10009579_78730</name>
</gene>
<organism evidence="2 3">
    <name type="scientific">Streptomyces javensis</name>
    <dbReference type="NCBI Taxonomy" id="114698"/>
    <lineage>
        <taxon>Bacteria</taxon>
        <taxon>Bacillati</taxon>
        <taxon>Actinomycetota</taxon>
        <taxon>Actinomycetes</taxon>
        <taxon>Kitasatosporales</taxon>
        <taxon>Streptomycetaceae</taxon>
        <taxon>Streptomyces</taxon>
        <taxon>Streptomyces violaceusniger group</taxon>
    </lineage>
</organism>